<gene>
    <name evidence="2" type="ORF">Tci_854697</name>
</gene>
<dbReference type="EMBL" id="BKCJ011085967">
    <property type="protein sequence ID" value="GFC82727.1"/>
    <property type="molecule type" value="Genomic_DNA"/>
</dbReference>
<reference evidence="2" key="1">
    <citation type="journal article" date="2019" name="Sci. Rep.">
        <title>Draft genome of Tanacetum cinerariifolium, the natural source of mosquito coil.</title>
        <authorList>
            <person name="Yamashiro T."/>
            <person name="Shiraishi A."/>
            <person name="Satake H."/>
            <person name="Nakayama K."/>
        </authorList>
    </citation>
    <scope>NUCLEOTIDE SEQUENCE</scope>
</reference>
<dbReference type="AlphaFoldDB" id="A0A699RC94"/>
<sequence>EYTRRAKRIAQSKALSHATDEPASLSRGDRQGEAFPTISSLDAGQDRENINKTSALPYDSSPRVTSLDADEGSMQKRLHELMELCTSLQWQQSHIAAKIKDQDLEISRLKERVKSLEDNERRSTEPTQEDAPITRGIMEIGEELGAEKSTELGSNDTEEMVNVLSLREGANILTSGVVAASVSPTAGVSVAGVSNVSGSFPTVSAIFTTASMVTPYSR</sequence>
<accession>A0A699RC94</accession>
<evidence type="ECO:0000256" key="1">
    <source>
        <dbReference type="SAM" id="MobiDB-lite"/>
    </source>
</evidence>
<feature type="compositionally biased region" description="Basic residues" evidence="1">
    <location>
        <begin position="1"/>
        <end position="10"/>
    </location>
</feature>
<organism evidence="2">
    <name type="scientific">Tanacetum cinerariifolium</name>
    <name type="common">Dalmatian daisy</name>
    <name type="synonym">Chrysanthemum cinerariifolium</name>
    <dbReference type="NCBI Taxonomy" id="118510"/>
    <lineage>
        <taxon>Eukaryota</taxon>
        <taxon>Viridiplantae</taxon>
        <taxon>Streptophyta</taxon>
        <taxon>Embryophyta</taxon>
        <taxon>Tracheophyta</taxon>
        <taxon>Spermatophyta</taxon>
        <taxon>Magnoliopsida</taxon>
        <taxon>eudicotyledons</taxon>
        <taxon>Gunneridae</taxon>
        <taxon>Pentapetalae</taxon>
        <taxon>asterids</taxon>
        <taxon>campanulids</taxon>
        <taxon>Asterales</taxon>
        <taxon>Asteraceae</taxon>
        <taxon>Asteroideae</taxon>
        <taxon>Anthemideae</taxon>
        <taxon>Anthemidinae</taxon>
        <taxon>Tanacetum</taxon>
    </lineage>
</organism>
<protein>
    <submittedName>
        <fullName evidence="2">Uncharacterized protein</fullName>
    </submittedName>
</protein>
<feature type="non-terminal residue" evidence="2">
    <location>
        <position position="1"/>
    </location>
</feature>
<comment type="caution">
    <text evidence="2">The sequence shown here is derived from an EMBL/GenBank/DDBJ whole genome shotgun (WGS) entry which is preliminary data.</text>
</comment>
<feature type="region of interest" description="Disordered" evidence="1">
    <location>
        <begin position="1"/>
        <end position="71"/>
    </location>
</feature>
<proteinExistence type="predicted"/>
<evidence type="ECO:0000313" key="2">
    <source>
        <dbReference type="EMBL" id="GFC82727.1"/>
    </source>
</evidence>
<name>A0A699RC94_TANCI</name>